<dbReference type="AlphaFoldDB" id="A0A1V0N589"/>
<evidence type="ECO:0000313" key="6">
    <source>
        <dbReference type="Proteomes" id="UP000192050"/>
    </source>
</evidence>
<dbReference type="GO" id="GO:0004424">
    <property type="term" value="F:imidazoleglycerol-phosphate dehydratase activity"/>
    <property type="evidence" value="ECO:0007669"/>
    <property type="project" value="InterPro"/>
</dbReference>
<dbReference type="RefSeq" id="WP_081142915.1">
    <property type="nucleotide sequence ID" value="NZ_CP015363.1"/>
</dbReference>
<evidence type="ECO:0000256" key="2">
    <source>
        <dbReference type="ARBA" id="ARBA00023102"/>
    </source>
</evidence>
<evidence type="ECO:0000313" key="5">
    <source>
        <dbReference type="EMBL" id="NOL59488.1"/>
    </source>
</evidence>
<proteinExistence type="predicted"/>
<dbReference type="PANTHER" id="PTHR23133">
    <property type="entry name" value="IMIDAZOLEGLYCEROL-PHOSPHATE DEHYDRATASE HIS7"/>
    <property type="match status" value="1"/>
</dbReference>
<protein>
    <submittedName>
        <fullName evidence="4 5">Imidazoleglycerol-phosphate dehydratase</fullName>
    </submittedName>
</protein>
<dbReference type="SUPFAM" id="SSF54211">
    <property type="entry name" value="Ribosomal protein S5 domain 2-like"/>
    <property type="match status" value="2"/>
</dbReference>
<evidence type="ECO:0000313" key="4">
    <source>
        <dbReference type="EMBL" id="ARD85310.1"/>
    </source>
</evidence>
<reference evidence="4 6" key="1">
    <citation type="submission" date="2011-10" db="EMBL/GenBank/DDBJ databases">
        <title>Metabolic and evolutionary patterns in the extreme acidophile Ferroplasma acidiphilum.</title>
        <authorList>
            <person name="Golyshina O.V."/>
            <person name="Kozyavkin S.A."/>
            <person name="Tatusov R.L."/>
            <person name="Slesarev A.I."/>
            <person name="Golyshin P.N."/>
        </authorList>
    </citation>
    <scope>NUCLEOTIDE SEQUENCE [LARGE SCALE GENOMIC DNA]</scope>
    <source>
        <strain evidence="4">Berkeley</strain>
        <strain evidence="6">Y</strain>
    </source>
</reference>
<keyword evidence="2" id="KW-0368">Histidine biosynthesis</keyword>
<dbReference type="InterPro" id="IPR020568">
    <property type="entry name" value="Ribosomal_Su5_D2-typ_SF"/>
</dbReference>
<dbReference type="EMBL" id="CP015363">
    <property type="protein sequence ID" value="ARD85310.1"/>
    <property type="molecule type" value="Genomic_DNA"/>
</dbReference>
<dbReference type="KEGG" id="fai:FAD_1452"/>
<name>A0A1V0N589_9ARCH</name>
<keyword evidence="1" id="KW-0028">Amino-acid biosynthesis</keyword>
<evidence type="ECO:0000256" key="3">
    <source>
        <dbReference type="ARBA" id="ARBA00023239"/>
    </source>
</evidence>
<dbReference type="NCBIfam" id="NF002114">
    <property type="entry name" value="PRK00951.2-4"/>
    <property type="match status" value="1"/>
</dbReference>
<dbReference type="InterPro" id="IPR000807">
    <property type="entry name" value="ImidazoleglycerolP_deHydtase"/>
</dbReference>
<dbReference type="Proteomes" id="UP000546917">
    <property type="component" value="Unassembled WGS sequence"/>
</dbReference>
<organism evidence="4 6">
    <name type="scientific">Ferroplasma acidiphilum</name>
    <dbReference type="NCBI Taxonomy" id="74969"/>
    <lineage>
        <taxon>Archaea</taxon>
        <taxon>Methanobacteriati</taxon>
        <taxon>Thermoplasmatota</taxon>
        <taxon>Thermoplasmata</taxon>
        <taxon>Thermoplasmatales</taxon>
        <taxon>Ferroplasmaceae</taxon>
        <taxon>Ferroplasma</taxon>
    </lineage>
</organism>
<evidence type="ECO:0000256" key="1">
    <source>
        <dbReference type="ARBA" id="ARBA00022605"/>
    </source>
</evidence>
<dbReference type="GeneID" id="84218044"/>
<dbReference type="InterPro" id="IPR038494">
    <property type="entry name" value="IGPD_sf"/>
</dbReference>
<dbReference type="Pfam" id="PF00475">
    <property type="entry name" value="IGPD"/>
    <property type="match status" value="1"/>
</dbReference>
<reference evidence="5 7" key="2">
    <citation type="submission" date="2020-05" db="EMBL/GenBank/DDBJ databases">
        <authorList>
            <person name="Zhang R."/>
        </authorList>
    </citation>
    <scope>NUCLEOTIDE SEQUENCE [LARGE SCALE GENOMIC DNA]</scope>
    <source>
        <strain evidence="5 7">DSM 28986</strain>
    </source>
</reference>
<dbReference type="GO" id="GO:0000105">
    <property type="term" value="P:L-histidine biosynthetic process"/>
    <property type="evidence" value="ECO:0007669"/>
    <property type="project" value="UniProtKB-KW"/>
</dbReference>
<dbReference type="OrthoDB" id="103579at2157"/>
<dbReference type="Proteomes" id="UP000192050">
    <property type="component" value="Chromosome"/>
</dbReference>
<sequence length="176" mass="20027">MIRETKETVIEVDIGSESTIIETGDKILDHMMRTLFFYMGRNAKIKCSYDLRHHLWEDLGITIAMELTALKGEKPVKRFGSATMPMDESLIMVSLDISRAYINFQVDFRDAEGFELNLLYEFLWALARTMPMTLHVIKFSGTNSHHITENVFKALGVALGNALEGTEYTRSTKGIL</sequence>
<dbReference type="EMBL" id="JABGBP010000038">
    <property type="protein sequence ID" value="NOL59488.1"/>
    <property type="molecule type" value="Genomic_DNA"/>
</dbReference>
<dbReference type="PANTHER" id="PTHR23133:SF2">
    <property type="entry name" value="IMIDAZOLEGLYCEROL-PHOSPHATE DEHYDRATASE"/>
    <property type="match status" value="1"/>
</dbReference>
<dbReference type="Gene3D" id="3.30.230.40">
    <property type="entry name" value="Imidazole glycerol phosphate dehydratase, domain 1"/>
    <property type="match status" value="2"/>
</dbReference>
<gene>
    <name evidence="5" type="primary">hisB</name>
    <name evidence="4" type="ORF">FAD_1452</name>
    <name evidence="5" type="ORF">HLB00_01375</name>
</gene>
<dbReference type="STRING" id="74969.FAD_1452"/>
<accession>A0A1V0N589</accession>
<evidence type="ECO:0000313" key="7">
    <source>
        <dbReference type="Proteomes" id="UP000546917"/>
    </source>
</evidence>
<keyword evidence="3" id="KW-0456">Lyase</keyword>
<keyword evidence="6" id="KW-1185">Reference proteome</keyword>